<dbReference type="HOGENOM" id="CLU_1240395_0_0_1"/>
<accession>A0A0B4F7S7</accession>
<evidence type="ECO:0000313" key="3">
    <source>
        <dbReference type="Proteomes" id="UP000031186"/>
    </source>
</evidence>
<proteinExistence type="predicted"/>
<reference evidence="2 3" key="1">
    <citation type="journal article" date="2014" name="Proc. Natl. Acad. Sci. U.S.A.">
        <title>Trajectory and genomic determinants of fungal-pathogen speciation and host adaptation.</title>
        <authorList>
            <person name="Hu X."/>
            <person name="Xiao G."/>
            <person name="Zheng P."/>
            <person name="Shang Y."/>
            <person name="Su Y."/>
            <person name="Zhang X."/>
            <person name="Liu X."/>
            <person name="Zhan S."/>
            <person name="St Leger R.J."/>
            <person name="Wang C."/>
        </authorList>
    </citation>
    <scope>NUCLEOTIDE SEQUENCE [LARGE SCALE GENOMIC DNA]</scope>
    <source>
        <strain evidence="2 3">ARSEF 549</strain>
    </source>
</reference>
<sequence>MAHPPSGAQHQTPSDKSIASLAMSRKTVPIVHTQLWKDRHVDEKYTPARPSVAAAAEATSTRLSCGCRTNNAGLAAWCVLHSEQVHSEESASESTSSESTSSESTSSESPASHGAREVPKIEVTAATAFRDDMLLHSELGIVCPLSQAFDCVSVTDSERDYLYRRLCEGLKGQHGASRQSQLSELRHHGQLDAADGDECENEEKDRQFQTWVWQEFDKWVEFMHPDGSRSA</sequence>
<dbReference type="AlphaFoldDB" id="A0A0B4F7S7"/>
<feature type="non-terminal residue" evidence="2">
    <location>
        <position position="1"/>
    </location>
</feature>
<feature type="compositionally biased region" description="Low complexity" evidence="1">
    <location>
        <begin position="92"/>
        <end position="109"/>
    </location>
</feature>
<gene>
    <name evidence="2" type="ORF">MAN_02639</name>
</gene>
<feature type="region of interest" description="Disordered" evidence="1">
    <location>
        <begin position="88"/>
        <end position="119"/>
    </location>
</feature>
<dbReference type="VEuPathDB" id="FungiDB:MAN_02639"/>
<evidence type="ECO:0000313" key="2">
    <source>
        <dbReference type="EMBL" id="KID70125.1"/>
    </source>
</evidence>
<dbReference type="Proteomes" id="UP000031186">
    <property type="component" value="Unassembled WGS sequence"/>
</dbReference>
<name>A0A0B4F7S7_METAF</name>
<comment type="caution">
    <text evidence="2">The sequence shown here is derived from an EMBL/GenBank/DDBJ whole genome shotgun (WGS) entry which is preliminary data.</text>
</comment>
<dbReference type="OrthoDB" id="4941074at2759"/>
<evidence type="ECO:0000256" key="1">
    <source>
        <dbReference type="SAM" id="MobiDB-lite"/>
    </source>
</evidence>
<organism evidence="2 3">
    <name type="scientific">Metarhizium anisopliae (strain ARSEF 549)</name>
    <dbReference type="NCBI Taxonomy" id="3151832"/>
    <lineage>
        <taxon>Eukaryota</taxon>
        <taxon>Fungi</taxon>
        <taxon>Dikarya</taxon>
        <taxon>Ascomycota</taxon>
        <taxon>Pezizomycotina</taxon>
        <taxon>Sordariomycetes</taxon>
        <taxon>Hypocreomycetidae</taxon>
        <taxon>Hypocreales</taxon>
        <taxon>Clavicipitaceae</taxon>
        <taxon>Metarhizium</taxon>
    </lineage>
</organism>
<protein>
    <submittedName>
        <fullName evidence="2">Uncharacterized protein</fullName>
    </submittedName>
</protein>
<dbReference type="EMBL" id="AZNF01000002">
    <property type="protein sequence ID" value="KID70125.1"/>
    <property type="molecule type" value="Genomic_DNA"/>
</dbReference>
<keyword evidence="3" id="KW-1185">Reference proteome</keyword>